<evidence type="ECO:0000313" key="1">
    <source>
        <dbReference type="EMBL" id="TFL02218.1"/>
    </source>
</evidence>
<evidence type="ECO:0000313" key="2">
    <source>
        <dbReference type="Proteomes" id="UP000305067"/>
    </source>
</evidence>
<dbReference type="EMBL" id="ML178823">
    <property type="protein sequence ID" value="TFL02218.1"/>
    <property type="molecule type" value="Genomic_DNA"/>
</dbReference>
<dbReference type="AlphaFoldDB" id="A0A5C3QLJ5"/>
<dbReference type="Gene3D" id="2.30.29.30">
    <property type="entry name" value="Pleckstrin-homology domain (PH domain)/Phosphotyrosine-binding domain (PTB)"/>
    <property type="match status" value="1"/>
</dbReference>
<dbReference type="SUPFAM" id="SSF50729">
    <property type="entry name" value="PH domain-like"/>
    <property type="match status" value="1"/>
</dbReference>
<protein>
    <recommendedName>
        <fullName evidence="3">RanBD1 domain-containing protein</fullName>
    </recommendedName>
</protein>
<evidence type="ECO:0008006" key="3">
    <source>
        <dbReference type="Google" id="ProtNLM"/>
    </source>
</evidence>
<organism evidence="1 2">
    <name type="scientific">Pterulicium gracile</name>
    <dbReference type="NCBI Taxonomy" id="1884261"/>
    <lineage>
        <taxon>Eukaryota</taxon>
        <taxon>Fungi</taxon>
        <taxon>Dikarya</taxon>
        <taxon>Basidiomycota</taxon>
        <taxon>Agaricomycotina</taxon>
        <taxon>Agaricomycetes</taxon>
        <taxon>Agaricomycetidae</taxon>
        <taxon>Agaricales</taxon>
        <taxon>Pleurotineae</taxon>
        <taxon>Pterulaceae</taxon>
        <taxon>Pterulicium</taxon>
    </lineage>
</organism>
<gene>
    <name evidence="1" type="ORF">BDV98DRAFT_55702</name>
</gene>
<dbReference type="OrthoDB" id="2357150at2759"/>
<dbReference type="STRING" id="1884261.A0A5C3QLJ5"/>
<dbReference type="Proteomes" id="UP000305067">
    <property type="component" value="Unassembled WGS sequence"/>
</dbReference>
<dbReference type="InterPro" id="IPR011993">
    <property type="entry name" value="PH-like_dom_sf"/>
</dbReference>
<name>A0A5C3QLJ5_9AGAR</name>
<keyword evidence="2" id="KW-1185">Reference proteome</keyword>
<sequence length="228" mass="25597">MYRGRQCIRGQHRFASSQPRSEDSINMGIWGMGILSSFLTLDSRLFDTYSAQATYFDYKQQNGYGYDDKHVCLSSTASSGKTVSASESSKATQPPTSVALTGEENEDVLSEIKGVRLYVKRGDKEFGSPGMLGTLRLLADREETSSERLLFRREPLWQASMNLRVNEGVRCAFDKEESVLRFTLKELIEGQKGDSEVVVYAFKPGKATSKQDFVSFGQRLVRDGKFMC</sequence>
<reference evidence="1 2" key="1">
    <citation type="journal article" date="2019" name="Nat. Ecol. Evol.">
        <title>Megaphylogeny resolves global patterns of mushroom evolution.</title>
        <authorList>
            <person name="Varga T."/>
            <person name="Krizsan K."/>
            <person name="Foldi C."/>
            <person name="Dima B."/>
            <person name="Sanchez-Garcia M."/>
            <person name="Sanchez-Ramirez S."/>
            <person name="Szollosi G.J."/>
            <person name="Szarkandi J.G."/>
            <person name="Papp V."/>
            <person name="Albert L."/>
            <person name="Andreopoulos W."/>
            <person name="Angelini C."/>
            <person name="Antonin V."/>
            <person name="Barry K.W."/>
            <person name="Bougher N.L."/>
            <person name="Buchanan P."/>
            <person name="Buyck B."/>
            <person name="Bense V."/>
            <person name="Catcheside P."/>
            <person name="Chovatia M."/>
            <person name="Cooper J."/>
            <person name="Damon W."/>
            <person name="Desjardin D."/>
            <person name="Finy P."/>
            <person name="Geml J."/>
            <person name="Haridas S."/>
            <person name="Hughes K."/>
            <person name="Justo A."/>
            <person name="Karasinski D."/>
            <person name="Kautmanova I."/>
            <person name="Kiss B."/>
            <person name="Kocsube S."/>
            <person name="Kotiranta H."/>
            <person name="LaButti K.M."/>
            <person name="Lechner B.E."/>
            <person name="Liimatainen K."/>
            <person name="Lipzen A."/>
            <person name="Lukacs Z."/>
            <person name="Mihaltcheva S."/>
            <person name="Morgado L.N."/>
            <person name="Niskanen T."/>
            <person name="Noordeloos M.E."/>
            <person name="Ohm R.A."/>
            <person name="Ortiz-Santana B."/>
            <person name="Ovrebo C."/>
            <person name="Racz N."/>
            <person name="Riley R."/>
            <person name="Savchenko A."/>
            <person name="Shiryaev A."/>
            <person name="Soop K."/>
            <person name="Spirin V."/>
            <person name="Szebenyi C."/>
            <person name="Tomsovsky M."/>
            <person name="Tulloss R.E."/>
            <person name="Uehling J."/>
            <person name="Grigoriev I.V."/>
            <person name="Vagvolgyi C."/>
            <person name="Papp T."/>
            <person name="Martin F.M."/>
            <person name="Miettinen O."/>
            <person name="Hibbett D.S."/>
            <person name="Nagy L.G."/>
        </authorList>
    </citation>
    <scope>NUCLEOTIDE SEQUENCE [LARGE SCALE GENOMIC DNA]</scope>
    <source>
        <strain evidence="1 2">CBS 309.79</strain>
    </source>
</reference>
<proteinExistence type="predicted"/>
<accession>A0A5C3QLJ5</accession>